<name>A0A485PTA3_LYNPA</name>
<keyword evidence="5" id="KW-1185">Reference proteome</keyword>
<sequence length="62" mass="6748">MTTACPLTSVYSEKGMSSGKNVTLPAVFKASIKPDIVNFVHTNLHKNNRQSYAVNELAGHQT</sequence>
<feature type="non-terminal residue" evidence="4">
    <location>
        <position position="62"/>
    </location>
</feature>
<reference evidence="4 5" key="1">
    <citation type="submission" date="2019-01" db="EMBL/GenBank/DDBJ databases">
        <authorList>
            <person name="Alioto T."/>
            <person name="Alioto T."/>
        </authorList>
    </citation>
    <scope>NUCLEOTIDE SEQUENCE [LARGE SCALE GENOMIC DNA]</scope>
</reference>
<evidence type="ECO:0000313" key="4">
    <source>
        <dbReference type="EMBL" id="VFV45602.1"/>
    </source>
</evidence>
<dbReference type="EMBL" id="CAAGRJ010037721">
    <property type="protein sequence ID" value="VFV45602.1"/>
    <property type="molecule type" value="Genomic_DNA"/>
</dbReference>
<dbReference type="SUPFAM" id="SSF52166">
    <property type="entry name" value="Ribosomal protein L4"/>
    <property type="match status" value="1"/>
</dbReference>
<dbReference type="Gene3D" id="3.40.1370.10">
    <property type="match status" value="1"/>
</dbReference>
<dbReference type="GO" id="GO:0003735">
    <property type="term" value="F:structural constituent of ribosome"/>
    <property type="evidence" value="ECO:0007669"/>
    <property type="project" value="InterPro"/>
</dbReference>
<proteinExistence type="inferred from homology"/>
<keyword evidence="2 4" id="KW-0689">Ribosomal protein</keyword>
<dbReference type="AlphaFoldDB" id="A0A485PTA3"/>
<organism evidence="4 5">
    <name type="scientific">Lynx pardinus</name>
    <name type="common">Iberian lynx</name>
    <name type="synonym">Felis pardina</name>
    <dbReference type="NCBI Taxonomy" id="191816"/>
    <lineage>
        <taxon>Eukaryota</taxon>
        <taxon>Metazoa</taxon>
        <taxon>Chordata</taxon>
        <taxon>Craniata</taxon>
        <taxon>Vertebrata</taxon>
        <taxon>Euteleostomi</taxon>
        <taxon>Mammalia</taxon>
        <taxon>Eutheria</taxon>
        <taxon>Laurasiatheria</taxon>
        <taxon>Carnivora</taxon>
        <taxon>Feliformia</taxon>
        <taxon>Felidae</taxon>
        <taxon>Felinae</taxon>
        <taxon>Lynx</taxon>
    </lineage>
</organism>
<dbReference type="InterPro" id="IPR045240">
    <property type="entry name" value="Ribosomal_uL4_euk/arch"/>
</dbReference>
<evidence type="ECO:0000256" key="3">
    <source>
        <dbReference type="ARBA" id="ARBA00023274"/>
    </source>
</evidence>
<comment type="similarity">
    <text evidence="1">Belongs to the universal ribosomal protein uL4 family.</text>
</comment>
<dbReference type="GO" id="GO:0005840">
    <property type="term" value="C:ribosome"/>
    <property type="evidence" value="ECO:0007669"/>
    <property type="project" value="UniProtKB-KW"/>
</dbReference>
<dbReference type="GO" id="GO:0006412">
    <property type="term" value="P:translation"/>
    <property type="evidence" value="ECO:0007669"/>
    <property type="project" value="InterPro"/>
</dbReference>
<evidence type="ECO:0000256" key="1">
    <source>
        <dbReference type="ARBA" id="ARBA00010528"/>
    </source>
</evidence>
<dbReference type="Proteomes" id="UP000386466">
    <property type="component" value="Unassembled WGS sequence"/>
</dbReference>
<keyword evidence="3" id="KW-0687">Ribonucleoprotein</keyword>
<dbReference type="InterPro" id="IPR023574">
    <property type="entry name" value="Ribosomal_uL4_dom_sf"/>
</dbReference>
<dbReference type="GO" id="GO:1990904">
    <property type="term" value="C:ribonucleoprotein complex"/>
    <property type="evidence" value="ECO:0007669"/>
    <property type="project" value="UniProtKB-KW"/>
</dbReference>
<dbReference type="PANTHER" id="PTHR19431">
    <property type="entry name" value="60S RIBOSOMAL PROTEIN L4"/>
    <property type="match status" value="1"/>
</dbReference>
<gene>
    <name evidence="4" type="ORF">LYPA_23C006205</name>
</gene>
<protein>
    <submittedName>
        <fullName evidence="4">60s ribosomal protein l4</fullName>
    </submittedName>
</protein>
<accession>A0A485PTA3</accession>
<evidence type="ECO:0000313" key="5">
    <source>
        <dbReference type="Proteomes" id="UP000386466"/>
    </source>
</evidence>
<evidence type="ECO:0000256" key="2">
    <source>
        <dbReference type="ARBA" id="ARBA00022980"/>
    </source>
</evidence>
<feature type="non-terminal residue" evidence="4">
    <location>
        <position position="1"/>
    </location>
</feature>